<comment type="caution">
    <text evidence="1">The sequence shown here is derived from an EMBL/GenBank/DDBJ whole genome shotgun (WGS) entry which is preliminary data.</text>
</comment>
<name>A0A923LK76_9FIRM</name>
<sequence>MSIKRMSLRFNLDNEADRKAWEHLKNITDSKNKTVIATVNQFYEPHTEITETIKETIRECLQNFSAIKTETEQSPELLTEDENLLLDSLDDFLGDGRH</sequence>
<proteinExistence type="predicted"/>
<protein>
    <recommendedName>
        <fullName evidence="3">Plasmid segregation centromere-binding protein ParR</fullName>
    </recommendedName>
</protein>
<accession>A0A923LK76</accession>
<gene>
    <name evidence="1" type="ORF">H8S37_15770</name>
</gene>
<dbReference type="RefSeq" id="WP_186877022.1">
    <property type="nucleotide sequence ID" value="NZ_JACOPF010000004.1"/>
</dbReference>
<evidence type="ECO:0000313" key="1">
    <source>
        <dbReference type="EMBL" id="MBC5690373.1"/>
    </source>
</evidence>
<evidence type="ECO:0000313" key="2">
    <source>
        <dbReference type="Proteomes" id="UP000652477"/>
    </source>
</evidence>
<dbReference type="Proteomes" id="UP000652477">
    <property type="component" value="Unassembled WGS sequence"/>
</dbReference>
<evidence type="ECO:0008006" key="3">
    <source>
        <dbReference type="Google" id="ProtNLM"/>
    </source>
</evidence>
<dbReference type="AlphaFoldDB" id="A0A923LK76"/>
<reference evidence="1" key="1">
    <citation type="submission" date="2020-08" db="EMBL/GenBank/DDBJ databases">
        <title>Genome public.</title>
        <authorList>
            <person name="Liu C."/>
            <person name="Sun Q."/>
        </authorList>
    </citation>
    <scope>NUCLEOTIDE SEQUENCE</scope>
    <source>
        <strain evidence="1">NSJ-55</strain>
    </source>
</reference>
<dbReference type="EMBL" id="JACOPF010000004">
    <property type="protein sequence ID" value="MBC5690373.1"/>
    <property type="molecule type" value="Genomic_DNA"/>
</dbReference>
<keyword evidence="2" id="KW-1185">Reference proteome</keyword>
<organism evidence="1 2">
    <name type="scientific">Mediterraneibacter hominis</name>
    <dbReference type="NCBI Taxonomy" id="2763054"/>
    <lineage>
        <taxon>Bacteria</taxon>
        <taxon>Bacillati</taxon>
        <taxon>Bacillota</taxon>
        <taxon>Clostridia</taxon>
        <taxon>Lachnospirales</taxon>
        <taxon>Lachnospiraceae</taxon>
        <taxon>Mediterraneibacter</taxon>
    </lineage>
</organism>